<evidence type="ECO:0000256" key="1">
    <source>
        <dbReference type="SAM" id="MobiDB-lite"/>
    </source>
</evidence>
<comment type="caution">
    <text evidence="3">The sequence shown here is derived from an EMBL/GenBank/DDBJ whole genome shotgun (WGS) entry which is preliminary data.</text>
</comment>
<proteinExistence type="predicted"/>
<feature type="compositionally biased region" description="Polar residues" evidence="1">
    <location>
        <begin position="75"/>
        <end position="88"/>
    </location>
</feature>
<keyword evidence="2" id="KW-0732">Signal</keyword>
<evidence type="ECO:0000256" key="2">
    <source>
        <dbReference type="SAM" id="SignalP"/>
    </source>
</evidence>
<dbReference type="RefSeq" id="WP_379599769.1">
    <property type="nucleotide sequence ID" value="NZ_JBHRTN010000029.1"/>
</dbReference>
<organism evidence="3 4">
    <name type="scientific">Teichococcus globiformis</name>
    <dbReference type="NCBI Taxonomy" id="2307229"/>
    <lineage>
        <taxon>Bacteria</taxon>
        <taxon>Pseudomonadati</taxon>
        <taxon>Pseudomonadota</taxon>
        <taxon>Alphaproteobacteria</taxon>
        <taxon>Acetobacterales</taxon>
        <taxon>Roseomonadaceae</taxon>
        <taxon>Roseomonas</taxon>
    </lineage>
</organism>
<protein>
    <submittedName>
        <fullName evidence="3">Uncharacterized protein</fullName>
    </submittedName>
</protein>
<feature type="region of interest" description="Disordered" evidence="1">
    <location>
        <begin position="19"/>
        <end position="107"/>
    </location>
</feature>
<feature type="signal peptide" evidence="2">
    <location>
        <begin position="1"/>
        <end position="20"/>
    </location>
</feature>
<dbReference type="EMBL" id="JBHRTN010000029">
    <property type="protein sequence ID" value="MFC3127654.1"/>
    <property type="molecule type" value="Genomic_DNA"/>
</dbReference>
<evidence type="ECO:0000313" key="4">
    <source>
        <dbReference type="Proteomes" id="UP001595593"/>
    </source>
</evidence>
<reference evidence="4" key="1">
    <citation type="journal article" date="2019" name="Int. J. Syst. Evol. Microbiol.">
        <title>The Global Catalogue of Microorganisms (GCM) 10K type strain sequencing project: providing services to taxonomists for standard genome sequencing and annotation.</title>
        <authorList>
            <consortium name="The Broad Institute Genomics Platform"/>
            <consortium name="The Broad Institute Genome Sequencing Center for Infectious Disease"/>
            <person name="Wu L."/>
            <person name="Ma J."/>
        </authorList>
    </citation>
    <scope>NUCLEOTIDE SEQUENCE [LARGE SCALE GENOMIC DNA]</scope>
    <source>
        <strain evidence="4">KCTC 52094</strain>
    </source>
</reference>
<feature type="compositionally biased region" description="Gly residues" evidence="1">
    <location>
        <begin position="62"/>
        <end position="71"/>
    </location>
</feature>
<dbReference type="Proteomes" id="UP001595593">
    <property type="component" value="Unassembled WGS sequence"/>
</dbReference>
<keyword evidence="4" id="KW-1185">Reference proteome</keyword>
<name>A0ABV7G4P3_9PROT</name>
<gene>
    <name evidence="3" type="ORF">ACFOD4_21535</name>
</gene>
<sequence length="107" mass="10859">MTKPVLTALCLAMLAVPALAQRPAPESQRQGKECTGSTKAEPATPPARGQDGTAPGNAGSTGWSGGTGGSYIGTNPQGSSEASRTWQPPTARGLDPFTYRSAASRPC</sequence>
<accession>A0ABV7G4P3</accession>
<evidence type="ECO:0000313" key="3">
    <source>
        <dbReference type="EMBL" id="MFC3127654.1"/>
    </source>
</evidence>
<feature type="chain" id="PRO_5045887778" evidence="2">
    <location>
        <begin position="21"/>
        <end position="107"/>
    </location>
</feature>